<dbReference type="EMBL" id="BA000040">
    <property type="protein sequence ID" value="BAC51034.1"/>
    <property type="molecule type" value="Genomic_DNA"/>
</dbReference>
<dbReference type="HOGENOM" id="CLU_140845_0_0_5"/>
<keyword evidence="2" id="KW-1185">Reference proteome</keyword>
<dbReference type="InParanoid" id="Q89I70"/>
<sequence length="158" mass="17679">MMIRRIDGFRPREHCRRAKSSSGKILHLGRNDRRLPFLLPQWAVSEEDMMRTFSIALLAGVAALAAASGAKAADIYTTSEYANPDLIQEVRLVCDDAGNCYRTRGGARVIVRDSYNTMPRERYYERRTYRDWDDGPRGGVGIRAPGVSVGVGVGGDRW</sequence>
<protein>
    <submittedName>
        <fullName evidence="1">Blr5769 protein</fullName>
    </submittedName>
</protein>
<organism evidence="1 2">
    <name type="scientific">Bradyrhizobium diazoefficiens (strain JCM 10833 / BCRC 13528 / IAM 13628 / NBRC 14792 / USDA 110)</name>
    <dbReference type="NCBI Taxonomy" id="224911"/>
    <lineage>
        <taxon>Bacteria</taxon>
        <taxon>Pseudomonadati</taxon>
        <taxon>Pseudomonadota</taxon>
        <taxon>Alphaproteobacteria</taxon>
        <taxon>Hyphomicrobiales</taxon>
        <taxon>Nitrobacteraceae</taxon>
        <taxon>Bradyrhizobium</taxon>
    </lineage>
</organism>
<dbReference type="PATRIC" id="fig|224911.5.peg.5889"/>
<dbReference type="Proteomes" id="UP000002526">
    <property type="component" value="Chromosome"/>
</dbReference>
<name>Q89I70_BRADU</name>
<evidence type="ECO:0000313" key="2">
    <source>
        <dbReference type="Proteomes" id="UP000002526"/>
    </source>
</evidence>
<dbReference type="eggNOG" id="ENOG5030QH7">
    <property type="taxonomic scope" value="Bacteria"/>
</dbReference>
<gene>
    <name evidence="1" type="ordered locus">blr5769</name>
</gene>
<proteinExistence type="predicted"/>
<evidence type="ECO:0000313" key="1">
    <source>
        <dbReference type="EMBL" id="BAC51034.1"/>
    </source>
</evidence>
<dbReference type="KEGG" id="bja:blr5769"/>
<dbReference type="EnsemblBacteria" id="BAC51034">
    <property type="protein sequence ID" value="BAC51034"/>
    <property type="gene ID" value="BAC51034"/>
</dbReference>
<reference evidence="2" key="1">
    <citation type="journal article" date="2002" name="DNA Res.">
        <title>Complete genomic sequence of nitrogen-fixing symbiotic bacterium Bradyrhizobium japonicum USDA110.</title>
        <authorList>
            <person name="Kaneko T."/>
            <person name="Nakamura Y."/>
            <person name="Sato S."/>
            <person name="Minamisawa K."/>
            <person name="Uchiumi T."/>
            <person name="Sasamoto S."/>
            <person name="Watanabe A."/>
            <person name="Idesawa K."/>
            <person name="Iriguchi M."/>
            <person name="Kawashima K."/>
            <person name="Kohara M."/>
            <person name="Matsumoto M."/>
            <person name="Shimpo S."/>
            <person name="Tsuruoka H."/>
            <person name="Wada T."/>
            <person name="Yamada M."/>
            <person name="Tabata S."/>
        </authorList>
    </citation>
    <scope>NUCLEOTIDE SEQUENCE [LARGE SCALE GENOMIC DNA]</scope>
    <source>
        <strain evidence="2">JCM 10833 / BCRC 13528 / IAM 13628 / NBRC 14792 / USDA 110</strain>
    </source>
</reference>
<accession>Q89I70</accession>
<dbReference type="OrthoDB" id="8255905at2"/>
<dbReference type="AlphaFoldDB" id="Q89I70"/>